<evidence type="ECO:0000256" key="1">
    <source>
        <dbReference type="SAM" id="SignalP"/>
    </source>
</evidence>
<comment type="caution">
    <text evidence="2">The sequence shown here is derived from an EMBL/GenBank/DDBJ whole genome shotgun (WGS) entry which is preliminary data.</text>
</comment>
<keyword evidence="3" id="KW-1185">Reference proteome</keyword>
<reference evidence="2 3" key="1">
    <citation type="submission" date="2020-08" db="EMBL/GenBank/DDBJ databases">
        <title>Genomic Encyclopedia of Type Strains, Phase IV (KMG-IV): sequencing the most valuable type-strain genomes for metagenomic binning, comparative biology and taxonomic classification.</title>
        <authorList>
            <person name="Goeker M."/>
        </authorList>
    </citation>
    <scope>NUCLEOTIDE SEQUENCE [LARGE SCALE GENOMIC DNA]</scope>
    <source>
        <strain evidence="2 3">DSM 101064</strain>
    </source>
</reference>
<organism evidence="2 3">
    <name type="scientific">Yoonia ponticola</name>
    <dbReference type="NCBI Taxonomy" id="1524255"/>
    <lineage>
        <taxon>Bacteria</taxon>
        <taxon>Pseudomonadati</taxon>
        <taxon>Pseudomonadota</taxon>
        <taxon>Alphaproteobacteria</taxon>
        <taxon>Rhodobacterales</taxon>
        <taxon>Paracoccaceae</taxon>
        <taxon>Yoonia</taxon>
    </lineage>
</organism>
<feature type="signal peptide" evidence="1">
    <location>
        <begin position="1"/>
        <end position="20"/>
    </location>
</feature>
<accession>A0A7W9EWE0</accession>
<dbReference type="AlphaFoldDB" id="A0A7W9EWE0"/>
<dbReference type="RefSeq" id="WP_183523935.1">
    <property type="nucleotide sequence ID" value="NZ_JACIJM010000001.1"/>
</dbReference>
<dbReference type="EMBL" id="JACIJM010000001">
    <property type="protein sequence ID" value="MBB5720503.1"/>
    <property type="molecule type" value="Genomic_DNA"/>
</dbReference>
<evidence type="ECO:0000313" key="2">
    <source>
        <dbReference type="EMBL" id="MBB5720503.1"/>
    </source>
</evidence>
<protein>
    <submittedName>
        <fullName evidence="2">Uncharacterized protein</fullName>
    </submittedName>
</protein>
<name>A0A7W9EWE0_9RHOB</name>
<gene>
    <name evidence="2" type="ORF">FHS72_000107</name>
</gene>
<evidence type="ECO:0000313" key="3">
    <source>
        <dbReference type="Proteomes" id="UP000535415"/>
    </source>
</evidence>
<feature type="chain" id="PRO_5030702538" evidence="1">
    <location>
        <begin position="21"/>
        <end position="51"/>
    </location>
</feature>
<dbReference type="PROSITE" id="PS51257">
    <property type="entry name" value="PROKAR_LIPOPROTEIN"/>
    <property type="match status" value="1"/>
</dbReference>
<keyword evidence="1" id="KW-0732">Signal</keyword>
<proteinExistence type="predicted"/>
<dbReference type="Proteomes" id="UP000535415">
    <property type="component" value="Unassembled WGS sequence"/>
</dbReference>
<sequence>MSRLLTMLALVSASLLSACAATPDSYVAGRADNDLLRFSAANYAIPTGPTR</sequence>